<dbReference type="EMBL" id="UOGJ01000143">
    <property type="protein sequence ID" value="VAX37907.1"/>
    <property type="molecule type" value="Genomic_DNA"/>
</dbReference>
<gene>
    <name evidence="1" type="ORF">MNBD_UNCLBAC01-858</name>
</gene>
<name>A0A3B1E545_9ZZZZ</name>
<proteinExistence type="predicted"/>
<accession>A0A3B1E545</accession>
<reference evidence="1" key="1">
    <citation type="submission" date="2018-06" db="EMBL/GenBank/DDBJ databases">
        <authorList>
            <person name="Zhirakovskaya E."/>
        </authorList>
    </citation>
    <scope>NUCLEOTIDE SEQUENCE</scope>
</reference>
<organism evidence="1">
    <name type="scientific">hydrothermal vent metagenome</name>
    <dbReference type="NCBI Taxonomy" id="652676"/>
    <lineage>
        <taxon>unclassified sequences</taxon>
        <taxon>metagenomes</taxon>
        <taxon>ecological metagenomes</taxon>
    </lineage>
</organism>
<evidence type="ECO:0008006" key="2">
    <source>
        <dbReference type="Google" id="ProtNLM"/>
    </source>
</evidence>
<evidence type="ECO:0000313" key="1">
    <source>
        <dbReference type="EMBL" id="VAX37907.1"/>
    </source>
</evidence>
<dbReference type="AlphaFoldDB" id="A0A3B1E545"/>
<sequence>MAKIEELTGHKRSEVQIWKFLKRIGLKCRKVGMIPSKVNIEKQEDFKKKN</sequence>
<protein>
    <recommendedName>
        <fullName evidence="2">Winged helix-turn helix domain-containing protein</fullName>
    </recommendedName>
</protein>